<comment type="caution">
    <text evidence="1">The sequence shown here is derived from an EMBL/GenBank/DDBJ whole genome shotgun (WGS) entry which is preliminary data.</text>
</comment>
<evidence type="ECO:0000313" key="1">
    <source>
        <dbReference type="EMBL" id="KKL48012.1"/>
    </source>
</evidence>
<organism evidence="1">
    <name type="scientific">marine sediment metagenome</name>
    <dbReference type="NCBI Taxonomy" id="412755"/>
    <lineage>
        <taxon>unclassified sequences</taxon>
        <taxon>metagenomes</taxon>
        <taxon>ecological metagenomes</taxon>
    </lineage>
</organism>
<gene>
    <name evidence="1" type="ORF">LCGC14_2329770</name>
</gene>
<reference evidence="1" key="1">
    <citation type="journal article" date="2015" name="Nature">
        <title>Complex archaea that bridge the gap between prokaryotes and eukaryotes.</title>
        <authorList>
            <person name="Spang A."/>
            <person name="Saw J.H."/>
            <person name="Jorgensen S.L."/>
            <person name="Zaremba-Niedzwiedzka K."/>
            <person name="Martijn J."/>
            <person name="Lind A.E."/>
            <person name="van Eijk R."/>
            <person name="Schleper C."/>
            <person name="Guy L."/>
            <person name="Ettema T.J."/>
        </authorList>
    </citation>
    <scope>NUCLEOTIDE SEQUENCE</scope>
</reference>
<name>A0A0F9FA93_9ZZZZ</name>
<protein>
    <submittedName>
        <fullName evidence="1">Uncharacterized protein</fullName>
    </submittedName>
</protein>
<proteinExistence type="predicted"/>
<sequence length="169" mass="19660">MSVYILSNFMTKVIPNDQSNKKARQEAKQTYTQLKRLIEATEESTYRQGELLSKLKNNDEYKQVFGDDTWQSFCGQVGLPVSTAQFKIALYEHYVEKLGIDTDRLYKISARKLHRAIPFANTKEEAEEILNKAENLSISDFFLEIGITKDHVHEPTEEKRCKICHRKLN</sequence>
<accession>A0A0F9FA93</accession>
<dbReference type="EMBL" id="LAZR01033460">
    <property type="protein sequence ID" value="KKL48012.1"/>
    <property type="molecule type" value="Genomic_DNA"/>
</dbReference>
<dbReference type="AlphaFoldDB" id="A0A0F9FA93"/>